<keyword evidence="2 5" id="KW-0812">Transmembrane</keyword>
<feature type="transmembrane region" description="Helical" evidence="5">
    <location>
        <begin position="46"/>
        <end position="68"/>
    </location>
</feature>
<accession>A0A0H4A0T7</accession>
<evidence type="ECO:0000256" key="1">
    <source>
        <dbReference type="ARBA" id="ARBA00004167"/>
    </source>
</evidence>
<comment type="subcellular location">
    <subcellularLocation>
        <location evidence="1">Membrane</location>
        <topology evidence="1">Single-pass membrane protein</topology>
    </subcellularLocation>
</comment>
<sequence length="235" mass="26492">MLNKLKKKKEAPLSKKKALESEDNNALDFEASKAAMIANSEHRAWMITKGACALTALSWLALVLLMPLKTTVPYVAMVNETTGYTQLLTTLTEESISKQEALDAYWVANYVRAYEVYDWYTIQNSYDTTVLLSNTEVGLDYKALYEGDNALDSVWGKHVKATVRLLSRPIIKDGIATVRFEKTIKADNDSEGQSAVWIATLAYKYVDVAQTEEQRLKNPLGFQVVTYRTDPELME</sequence>
<feature type="domain" description="Bacterial virulence protein VirB8" evidence="6">
    <location>
        <begin position="26"/>
        <end position="232"/>
    </location>
</feature>
<dbReference type="Pfam" id="PF04335">
    <property type="entry name" value="VirB8"/>
    <property type="match status" value="1"/>
</dbReference>
<dbReference type="InterPro" id="IPR007430">
    <property type="entry name" value="VirB8"/>
</dbReference>
<dbReference type="GO" id="GO:0016020">
    <property type="term" value="C:membrane"/>
    <property type="evidence" value="ECO:0007669"/>
    <property type="project" value="UniProtKB-SubCell"/>
</dbReference>
<protein>
    <submittedName>
        <fullName evidence="7">Inner membrane protein forms channel for type IVsecretion of T-DNA complex, VirB8</fullName>
    </submittedName>
</protein>
<dbReference type="AlphaFoldDB" id="A0A0H4A0T7"/>
<dbReference type="CDD" id="cd16424">
    <property type="entry name" value="VirB8"/>
    <property type="match status" value="1"/>
</dbReference>
<evidence type="ECO:0000256" key="4">
    <source>
        <dbReference type="ARBA" id="ARBA00023136"/>
    </source>
</evidence>
<evidence type="ECO:0000256" key="5">
    <source>
        <dbReference type="SAM" id="Phobius"/>
    </source>
</evidence>
<dbReference type="InterPro" id="IPR026264">
    <property type="entry name" value="VirB8/PtlE"/>
</dbReference>
<dbReference type="EMBL" id="KP795665">
    <property type="protein sequence ID" value="AKN39799.1"/>
    <property type="molecule type" value="Genomic_DNA"/>
</dbReference>
<dbReference type="SUPFAM" id="SSF54427">
    <property type="entry name" value="NTF2-like"/>
    <property type="match status" value="1"/>
</dbReference>
<name>A0A0H4A0T7_ALIFS</name>
<evidence type="ECO:0000256" key="3">
    <source>
        <dbReference type="ARBA" id="ARBA00022989"/>
    </source>
</evidence>
<dbReference type="PIRSF" id="PIRSF003299">
    <property type="entry name" value="VirB8_PtlE"/>
    <property type="match status" value="1"/>
</dbReference>
<keyword evidence="4 5" id="KW-0472">Membrane</keyword>
<proteinExistence type="predicted"/>
<evidence type="ECO:0000256" key="2">
    <source>
        <dbReference type="ARBA" id="ARBA00022692"/>
    </source>
</evidence>
<evidence type="ECO:0000259" key="6">
    <source>
        <dbReference type="Pfam" id="PF04335"/>
    </source>
</evidence>
<dbReference type="GO" id="GO:0030255">
    <property type="term" value="P:protein secretion by the type IV secretion system"/>
    <property type="evidence" value="ECO:0007669"/>
    <property type="project" value="InterPro"/>
</dbReference>
<dbReference type="InterPro" id="IPR032710">
    <property type="entry name" value="NTF2-like_dom_sf"/>
</dbReference>
<keyword evidence="3 5" id="KW-1133">Transmembrane helix</keyword>
<reference evidence="7" key="1">
    <citation type="journal article" date="2015" name="MBio">
        <title>Eco-Evolutionary Dynamics of Episomes among Ecologically Cohesive Bacterial Populations.</title>
        <authorList>
            <person name="Xue H."/>
            <person name="Cordero O.X."/>
            <person name="Camas F.M."/>
            <person name="Trimble W."/>
            <person name="Meyer F."/>
            <person name="Guglielmini J."/>
            <person name="Rocha E.P."/>
            <person name="Polz M.F."/>
        </authorList>
    </citation>
    <scope>NUCLEOTIDE SEQUENCE</scope>
    <source>
        <strain evidence="7">ZF_221</strain>
    </source>
</reference>
<dbReference type="Gene3D" id="3.10.450.230">
    <property type="entry name" value="VirB8 protein"/>
    <property type="match status" value="1"/>
</dbReference>
<evidence type="ECO:0000313" key="7">
    <source>
        <dbReference type="EMBL" id="AKN39799.1"/>
    </source>
</evidence>
<organism evidence="7">
    <name type="scientific">Aliivibrio fischeri</name>
    <name type="common">Vibrio fischeri</name>
    <dbReference type="NCBI Taxonomy" id="668"/>
    <lineage>
        <taxon>Bacteria</taxon>
        <taxon>Pseudomonadati</taxon>
        <taxon>Pseudomonadota</taxon>
        <taxon>Gammaproteobacteria</taxon>
        <taxon>Vibrionales</taxon>
        <taxon>Vibrionaceae</taxon>
        <taxon>Aliivibrio</taxon>
    </lineage>
</organism>